<sequence>MRWLERLLKDRAVNFANRLDKDLKLDDPNLNEYRSKILGVISIKVISYTILFTLCLDRIDFTAPNHSNYDPLTDSI</sequence>
<dbReference type="EMBL" id="BARU01018971">
    <property type="protein sequence ID" value="GAH61484.1"/>
    <property type="molecule type" value="Genomic_DNA"/>
</dbReference>
<accession>X1I5Y1</accession>
<dbReference type="AlphaFoldDB" id="X1I5Y1"/>
<proteinExistence type="predicted"/>
<name>X1I5Y1_9ZZZZ</name>
<comment type="caution">
    <text evidence="1">The sequence shown here is derived from an EMBL/GenBank/DDBJ whole genome shotgun (WGS) entry which is preliminary data.</text>
</comment>
<gene>
    <name evidence="1" type="ORF">S03H2_31299</name>
</gene>
<reference evidence="1" key="1">
    <citation type="journal article" date="2014" name="Front. Microbiol.">
        <title>High frequency of phylogenetically diverse reductive dehalogenase-homologous genes in deep subseafloor sedimentary metagenomes.</title>
        <authorList>
            <person name="Kawai M."/>
            <person name="Futagami T."/>
            <person name="Toyoda A."/>
            <person name="Takaki Y."/>
            <person name="Nishi S."/>
            <person name="Hori S."/>
            <person name="Arai W."/>
            <person name="Tsubouchi T."/>
            <person name="Morono Y."/>
            <person name="Uchiyama I."/>
            <person name="Ito T."/>
            <person name="Fujiyama A."/>
            <person name="Inagaki F."/>
            <person name="Takami H."/>
        </authorList>
    </citation>
    <scope>NUCLEOTIDE SEQUENCE</scope>
    <source>
        <strain evidence="1">Expedition CK06-06</strain>
    </source>
</reference>
<protein>
    <submittedName>
        <fullName evidence="1">Uncharacterized protein</fullName>
    </submittedName>
</protein>
<evidence type="ECO:0000313" key="1">
    <source>
        <dbReference type="EMBL" id="GAH61484.1"/>
    </source>
</evidence>
<organism evidence="1">
    <name type="scientific">marine sediment metagenome</name>
    <dbReference type="NCBI Taxonomy" id="412755"/>
    <lineage>
        <taxon>unclassified sequences</taxon>
        <taxon>metagenomes</taxon>
        <taxon>ecological metagenomes</taxon>
    </lineage>
</organism>